<dbReference type="Proteomes" id="UP000635606">
    <property type="component" value="Unassembled WGS sequence"/>
</dbReference>
<keyword evidence="1" id="KW-0472">Membrane</keyword>
<name>A0A8J3ZNS6_9ACTN</name>
<dbReference type="AlphaFoldDB" id="A0A8J3ZNS6"/>
<evidence type="ECO:0000313" key="3">
    <source>
        <dbReference type="Proteomes" id="UP000635606"/>
    </source>
</evidence>
<evidence type="ECO:0000313" key="2">
    <source>
        <dbReference type="EMBL" id="GIJ66307.1"/>
    </source>
</evidence>
<gene>
    <name evidence="2" type="ORF">Voc01_012240</name>
</gene>
<accession>A0A8J3ZNS6</accession>
<organism evidence="2 3">
    <name type="scientific">Virgisporangium ochraceum</name>
    <dbReference type="NCBI Taxonomy" id="65505"/>
    <lineage>
        <taxon>Bacteria</taxon>
        <taxon>Bacillati</taxon>
        <taxon>Actinomycetota</taxon>
        <taxon>Actinomycetes</taxon>
        <taxon>Micromonosporales</taxon>
        <taxon>Micromonosporaceae</taxon>
        <taxon>Virgisporangium</taxon>
    </lineage>
</organism>
<comment type="caution">
    <text evidence="2">The sequence shown here is derived from an EMBL/GenBank/DDBJ whole genome shotgun (WGS) entry which is preliminary data.</text>
</comment>
<reference evidence="2" key="1">
    <citation type="submission" date="2021-01" db="EMBL/GenBank/DDBJ databases">
        <title>Whole genome shotgun sequence of Virgisporangium ochraceum NBRC 16418.</title>
        <authorList>
            <person name="Komaki H."/>
            <person name="Tamura T."/>
        </authorList>
    </citation>
    <scope>NUCLEOTIDE SEQUENCE</scope>
    <source>
        <strain evidence="2">NBRC 16418</strain>
    </source>
</reference>
<feature type="transmembrane region" description="Helical" evidence="1">
    <location>
        <begin position="33"/>
        <end position="59"/>
    </location>
</feature>
<protein>
    <submittedName>
        <fullName evidence="2">Uncharacterized protein</fullName>
    </submittedName>
</protein>
<keyword evidence="1" id="KW-0812">Transmembrane</keyword>
<sequence>MVGVALGLYLPLGVYDLGHPEVFDPGSPDMTGAVAVLAGMGLTVGALVGAPVVMVVFALGTARVRRGSRRWHGVMVFCCVPGVLVGFSLGRAAMSSAVWGAPQAPAWHGALLTALLLLYAAGSIGSAIALLMPQTYRYLRAGVR</sequence>
<evidence type="ECO:0000256" key="1">
    <source>
        <dbReference type="SAM" id="Phobius"/>
    </source>
</evidence>
<keyword evidence="3" id="KW-1185">Reference proteome</keyword>
<proteinExistence type="predicted"/>
<feature type="transmembrane region" description="Helical" evidence="1">
    <location>
        <begin position="71"/>
        <end position="94"/>
    </location>
</feature>
<keyword evidence="1" id="KW-1133">Transmembrane helix</keyword>
<dbReference type="EMBL" id="BOPH01000017">
    <property type="protein sequence ID" value="GIJ66307.1"/>
    <property type="molecule type" value="Genomic_DNA"/>
</dbReference>
<feature type="transmembrane region" description="Helical" evidence="1">
    <location>
        <begin position="106"/>
        <end position="131"/>
    </location>
</feature>